<keyword evidence="4 15" id="KW-0240">DNA-directed RNA polymerase</keyword>
<dbReference type="InterPro" id="IPR000722">
    <property type="entry name" value="RNA_pol_asu"/>
</dbReference>
<comment type="similarity">
    <text evidence="2 15">Belongs to the RNA polymerase beta' chain family.</text>
</comment>
<dbReference type="EMBL" id="NCKU01002013">
    <property type="protein sequence ID" value="RWS10670.1"/>
    <property type="molecule type" value="Genomic_DNA"/>
</dbReference>
<keyword evidence="21" id="KW-1185">Reference proteome</keyword>
<name>A0A3S4R4I8_9ACAR</name>
<dbReference type="InterPro" id="IPR044893">
    <property type="entry name" value="RNA_pol_Rpb1_clamp_domain"/>
</dbReference>
<evidence type="ECO:0000256" key="14">
    <source>
        <dbReference type="ARBA" id="ARBA00053996"/>
    </source>
</evidence>
<evidence type="ECO:0000256" key="9">
    <source>
        <dbReference type="ARBA" id="ARBA00022833"/>
    </source>
</evidence>
<dbReference type="Gene3D" id="1.10.150.390">
    <property type="match status" value="1"/>
</dbReference>
<sequence length="1818" mass="205510">FHDFSFRLKNEMSAKSDPITTQLSNVSFKVYTCKEIKHMSVLEITNPKTLDALGHSNAKGLCDNALGPIDRNDVCSTCGSNYNDCNGHYGHISLSVPIFNPFLIRQLFQLLKVTCLKCHHLLFSPVDLELVLAQQRATELGLDYLHVELFELAHSLTKNETAPDIPLANYLSIELNKFIDEKCKTIGILETPTKLQVRSMVESRYKIFKELMTGKKAKILKNCVHCQSKRINFEIVNNSSIVIRNRKRILKNKEPKDNSENAEPILDDEVKEASSSSKGNTFFTPLDAKNHLRELWTNEKRVLKQIFSNLNCLPEDENPTDIFFYDVIAVSPNKFRPQRFMNGRKFDNGRTALLQQILLQNLTVNSQMKNLKSENSKEDKISEVTRFHYSWQRLQLLCNRLYDSEADKLPEKRVPGVKQTIEKKEGLFRKHMMGKRVNFAARSVILPDPYIMVDEVGIPLVFALKLTYPQRVTSFNIREMKQVILNGPLVYPGALSVIMADGKTVRLNPNDKNQRQVIANMVGISKDFRVRIVNRHLLSGDVLLLNRQPTLHKPSIMAHRARVLTGEKTMRLHYANCKSYNADFDGDEMNAHFPQSELARAEAYNIASVNQQLLVPKDGTPLSGLIQDHIVAAALMTMRGQFFSREDYHKLVFTSISFRNKKVRTQVPAIIKPVPLWSGKQIVSTVILNLIPENKPAPTFNISSKLKPKDFVKGTPKAWREGVIPLQADEMCESEVIIRNGELICGIMDKANLGATPYGLIHCCYEFYGGQVSTDLMTAFARLCSTFLQTNSGLTLGIHDILVKDAENKKRKKIIEKSKEVGKVAAAKALNINDYNDTEILIEKYREAHTSKNPYGLKLLDNCLKSEIDEINNGISKLCIDGLVKPFPENNLQLMIKSGAKGGTVNALQISCLMGQIELEGKRVPLMMSGKTLPSFVAYDTSPRAGGFVTGRFLTGIRPQEYFFHCMAGREGLIDTAVKTSRSGYLQRCLIKHLESLVVNYDLTVRDSDGSVIQFLYGEDGLDVTKNQLLKSKGLPIICSNNEIMKPTEQELELMCKNTEFELLKKCKNKMKKWIETNGKDRLQSRYGSAFQNYYEIIVKECKKICEENGKPFTYDDHQKIIQSWFDLDRKDRNKVNFYYLPCPGPLISIFKPDSNFSVISEKFESMMNDFQQSNPDIVGESGLISNEQFKRIIYAKYMKSLCDPGEAVGLLAAQSIGEPSTQMTLNTFHFAGRGEMNVTLGIPRLREILMTASPNIATPSMDIPLVFNEDADMDEVAEKLRLQLTSVRLSDVLESTTITETIMIDENDSCRVYSIRFKFLPYKCFKKKMIVTPSRILNFMEKKFFNTLIHSVRVKMDFLAKYESLYEDSMHTRGKKKVPEDEEGDISEIRGEADFSNKANTEQEEVSSDEEGENGDVDATDLKTKMQRDQDLSYDDPEEVEIEADSDVENNEDGDNQSIVSKGDQEDISAVNEAADSPVANESTAVVNELFNSSVSNENSFVRKKKSSKSKRREELIEQKPTRIKDVLSSNPCIYAYDFDVNAEEWCELQLRYSLANSKLDLGSIIEQEANNACIHKVGNIEKAFIVKDPEAANKGLLFDKMITTEGVSFLNMVKFSDVVDLKRIRSNDLHAVAQTFGIEAARRAMELEIRNVFAVYGIQIDPRHLSLVTDYMTCDGTIRGMNRISMTANSSPLQQMSFETTTSFLKSAVLLGYEDSVNSASARIFAGRPAGVGTGVLSMRAQKVDPNSIPLNPIFDDTPLKFSPLKRKSGRFSSSKDSFSSRSTRRKFTPRGDQKKRVSFNLSEDKPVNKRIKFTD</sequence>
<dbReference type="InterPro" id="IPR007083">
    <property type="entry name" value="RNA_pol_Rpb1_4"/>
</dbReference>
<evidence type="ECO:0000313" key="21">
    <source>
        <dbReference type="Proteomes" id="UP000285301"/>
    </source>
</evidence>
<protein>
    <recommendedName>
        <fullName evidence="15">DNA-directed RNA polymerase subunit</fullName>
        <ecNumber evidence="15">2.7.7.6</ecNumber>
    </recommendedName>
</protein>
<dbReference type="GO" id="GO:0046872">
    <property type="term" value="F:metal ion binding"/>
    <property type="evidence" value="ECO:0007669"/>
    <property type="project" value="UniProtKB-KW"/>
</dbReference>
<organism evidence="20 21">
    <name type="scientific">Dinothrombium tinctorium</name>
    <dbReference type="NCBI Taxonomy" id="1965070"/>
    <lineage>
        <taxon>Eukaryota</taxon>
        <taxon>Metazoa</taxon>
        <taxon>Ecdysozoa</taxon>
        <taxon>Arthropoda</taxon>
        <taxon>Chelicerata</taxon>
        <taxon>Arachnida</taxon>
        <taxon>Acari</taxon>
        <taxon>Acariformes</taxon>
        <taxon>Trombidiformes</taxon>
        <taxon>Prostigmata</taxon>
        <taxon>Anystina</taxon>
        <taxon>Parasitengona</taxon>
        <taxon>Trombidioidea</taxon>
        <taxon>Trombidiidae</taxon>
        <taxon>Dinothrombium</taxon>
    </lineage>
</organism>
<dbReference type="PANTHER" id="PTHR19376:SF11">
    <property type="entry name" value="DNA-DIRECTED RNA POLYMERASE I SUBUNIT RPA1"/>
    <property type="match status" value="1"/>
</dbReference>
<reference evidence="20" key="2">
    <citation type="submission" date="2018-11" db="EMBL/GenBank/DDBJ databases">
        <title>Trombidioid mite genomics.</title>
        <authorList>
            <person name="Dong X."/>
        </authorList>
    </citation>
    <scope>NUCLEOTIDE SEQUENCE</scope>
    <source>
        <strain evidence="20">UoL-WK</strain>
    </source>
</reference>
<evidence type="ECO:0000256" key="4">
    <source>
        <dbReference type="ARBA" id="ARBA00022478"/>
    </source>
</evidence>
<dbReference type="STRING" id="1965070.A0A3S4R4I8"/>
<dbReference type="InterPro" id="IPR045867">
    <property type="entry name" value="DNA-dir_RpoC_beta_prime"/>
</dbReference>
<dbReference type="Gene3D" id="3.30.1490.180">
    <property type="entry name" value="RNA polymerase ii"/>
    <property type="match status" value="1"/>
</dbReference>
<proteinExistence type="inferred from homology"/>
<evidence type="ECO:0000256" key="12">
    <source>
        <dbReference type="ARBA" id="ARBA00023242"/>
    </source>
</evidence>
<dbReference type="EMBL" id="NCKU01001683">
    <property type="protein sequence ID" value="RWS11498.1"/>
    <property type="molecule type" value="Genomic_DNA"/>
</dbReference>
<dbReference type="CDD" id="cd01435">
    <property type="entry name" value="RNAP_I_RPA1_N"/>
    <property type="match status" value="1"/>
</dbReference>
<dbReference type="GO" id="GO:0003899">
    <property type="term" value="F:DNA-directed RNA polymerase activity"/>
    <property type="evidence" value="ECO:0007669"/>
    <property type="project" value="UniProtKB-EC"/>
</dbReference>
<dbReference type="Gene3D" id="6.10.250.2940">
    <property type="match status" value="1"/>
</dbReference>
<reference evidence="20 21" key="1">
    <citation type="journal article" date="2018" name="Gigascience">
        <title>Genomes of trombidid mites reveal novel predicted allergens and laterally-transferred genes associated with secondary metabolism.</title>
        <authorList>
            <person name="Dong X."/>
            <person name="Chaisiri K."/>
            <person name="Xia D."/>
            <person name="Armstrong S.D."/>
            <person name="Fang Y."/>
            <person name="Donnelly M.J."/>
            <person name="Kadowaki T."/>
            <person name="McGarry J.W."/>
            <person name="Darby A.C."/>
            <person name="Makepeace B.L."/>
        </authorList>
    </citation>
    <scope>NUCLEOTIDE SEQUENCE [LARGE SCALE GENOMIC DNA]</scope>
    <source>
        <strain evidence="20">UoL-WK</strain>
    </source>
</reference>
<dbReference type="Pfam" id="PF04983">
    <property type="entry name" value="RNA_pol_Rpb1_3"/>
    <property type="match status" value="1"/>
</dbReference>
<dbReference type="InterPro" id="IPR015699">
    <property type="entry name" value="DNA-dir_RNA_pol1_lsu_N"/>
</dbReference>
<dbReference type="Gene3D" id="2.40.40.20">
    <property type="match status" value="1"/>
</dbReference>
<evidence type="ECO:0000313" key="18">
    <source>
        <dbReference type="EMBL" id="RWS10670.1"/>
    </source>
</evidence>
<evidence type="ECO:0000256" key="7">
    <source>
        <dbReference type="ARBA" id="ARBA00022695"/>
    </source>
</evidence>
<evidence type="ECO:0000256" key="11">
    <source>
        <dbReference type="ARBA" id="ARBA00023163"/>
    </source>
</evidence>
<evidence type="ECO:0000256" key="13">
    <source>
        <dbReference type="ARBA" id="ARBA00048552"/>
    </source>
</evidence>
<feature type="domain" description="RNA polymerase N-terminal" evidence="17">
    <location>
        <begin position="321"/>
        <end position="637"/>
    </location>
</feature>
<evidence type="ECO:0000313" key="20">
    <source>
        <dbReference type="EMBL" id="RWS11498.1"/>
    </source>
</evidence>
<feature type="region of interest" description="Disordered" evidence="16">
    <location>
        <begin position="1371"/>
        <end position="1469"/>
    </location>
</feature>
<dbReference type="EMBL" id="NCKU01001684">
    <property type="protein sequence ID" value="RWS11494.1"/>
    <property type="molecule type" value="Genomic_DNA"/>
</dbReference>
<evidence type="ECO:0000256" key="3">
    <source>
        <dbReference type="ARBA" id="ARBA00011251"/>
    </source>
</evidence>
<comment type="function">
    <text evidence="14">DNA-dependent RNA polymerase catalyzes the transcription of DNA into RNA using the four ribonucleoside triphosphates as substrates. Largest and catalytic core component of RNA polymerase I which synthesizes ribosomal RNA precursors. Forms the polymerase active center together with the second largest subunit. A single stranded DNA template strand of the promoter is positioned within the central active site cleft of Pol I. A bridging helix emanates from RPA1 and crosses the cleft near the catalytic site and is thought to promote translocation of Pol I by acting as a ratchet that moves the RNA-DNA hybrid through the active site by switching from straight to bent conformations at each step of nucleotide addition.</text>
</comment>
<keyword evidence="9" id="KW-0862">Zinc</keyword>
<gene>
    <name evidence="18" type="ORF">B4U79_01064</name>
    <name evidence="19" type="ORF">B4U79_04862</name>
    <name evidence="20" type="ORF">B4U79_15158</name>
</gene>
<keyword evidence="11 15" id="KW-0804">Transcription</keyword>
<dbReference type="InterPro" id="IPR007081">
    <property type="entry name" value="RNA_pol_Rpb1_5"/>
</dbReference>
<dbReference type="Gene3D" id="1.10.357.120">
    <property type="match status" value="1"/>
</dbReference>
<dbReference type="Proteomes" id="UP000285301">
    <property type="component" value="Unassembled WGS sequence"/>
</dbReference>
<accession>A0A3S4R4I8</accession>
<keyword evidence="12" id="KW-0539">Nucleus</keyword>
<dbReference type="Pfam" id="PF00623">
    <property type="entry name" value="RNA_pol_Rpb1_2"/>
    <property type="match status" value="1"/>
</dbReference>
<feature type="non-terminal residue" evidence="20">
    <location>
        <position position="1"/>
    </location>
</feature>
<feature type="compositionally biased region" description="Acidic residues" evidence="16">
    <location>
        <begin position="1403"/>
        <end position="1420"/>
    </location>
</feature>
<evidence type="ECO:0000256" key="2">
    <source>
        <dbReference type="ARBA" id="ARBA00006460"/>
    </source>
</evidence>
<dbReference type="PANTHER" id="PTHR19376">
    <property type="entry name" value="DNA-DIRECTED RNA POLYMERASE"/>
    <property type="match status" value="1"/>
</dbReference>
<keyword evidence="6 15" id="KW-0808">Transferase</keyword>
<evidence type="ECO:0000313" key="19">
    <source>
        <dbReference type="EMBL" id="RWS11494.1"/>
    </source>
</evidence>
<evidence type="ECO:0000256" key="10">
    <source>
        <dbReference type="ARBA" id="ARBA00022842"/>
    </source>
</evidence>
<dbReference type="FunFam" id="1.10.274.100:FF:000012">
    <property type="entry name" value="DNA-directed RNA polymerase subunit"/>
    <property type="match status" value="1"/>
</dbReference>
<dbReference type="InterPro" id="IPR038120">
    <property type="entry name" value="Rpb1_funnel_sf"/>
</dbReference>
<dbReference type="Pfam" id="PF05000">
    <property type="entry name" value="RNA_pol_Rpb1_4"/>
    <property type="match status" value="1"/>
</dbReference>
<evidence type="ECO:0000256" key="15">
    <source>
        <dbReference type="RuleBase" id="RU004279"/>
    </source>
</evidence>
<evidence type="ECO:0000256" key="5">
    <source>
        <dbReference type="ARBA" id="ARBA00022553"/>
    </source>
</evidence>
<evidence type="ECO:0000259" key="17">
    <source>
        <dbReference type="SMART" id="SM00663"/>
    </source>
</evidence>
<dbReference type="EC" id="2.7.7.6" evidence="15"/>
<dbReference type="FunFam" id="2.40.40.20:FF:000019">
    <property type="entry name" value="DNA-directed RNA polymerase II subunit RPB1"/>
    <property type="match status" value="1"/>
</dbReference>
<dbReference type="InterPro" id="IPR042102">
    <property type="entry name" value="RNA_pol_Rpb1_3_sf"/>
</dbReference>
<evidence type="ECO:0000256" key="16">
    <source>
        <dbReference type="SAM" id="MobiDB-lite"/>
    </source>
</evidence>
<evidence type="ECO:0000256" key="6">
    <source>
        <dbReference type="ARBA" id="ARBA00022679"/>
    </source>
</evidence>
<keyword evidence="8" id="KW-0479">Metal-binding</keyword>
<dbReference type="Pfam" id="PF04998">
    <property type="entry name" value="RNA_pol_Rpb1_5"/>
    <property type="match status" value="1"/>
</dbReference>
<evidence type="ECO:0000256" key="8">
    <source>
        <dbReference type="ARBA" id="ARBA00022723"/>
    </source>
</evidence>
<comment type="subunit">
    <text evidence="3">Component of the RNA polymerase I (Pol I) complex consisting of at least 13 subunits.</text>
</comment>
<dbReference type="Gene3D" id="1.10.132.30">
    <property type="match status" value="1"/>
</dbReference>
<dbReference type="InterPro" id="IPR007066">
    <property type="entry name" value="RNA_pol_Rpb1_3"/>
</dbReference>
<keyword evidence="5" id="KW-0597">Phosphoprotein</keyword>
<dbReference type="OrthoDB" id="6507662at2759"/>
<dbReference type="InterPro" id="IPR007080">
    <property type="entry name" value="RNA_pol_Rpb1_1"/>
</dbReference>
<comment type="catalytic activity">
    <reaction evidence="13 15">
        <text>RNA(n) + a ribonucleoside 5'-triphosphate = RNA(n+1) + diphosphate</text>
        <dbReference type="Rhea" id="RHEA:21248"/>
        <dbReference type="Rhea" id="RHEA-COMP:14527"/>
        <dbReference type="Rhea" id="RHEA-COMP:17342"/>
        <dbReference type="ChEBI" id="CHEBI:33019"/>
        <dbReference type="ChEBI" id="CHEBI:61557"/>
        <dbReference type="ChEBI" id="CHEBI:140395"/>
        <dbReference type="EC" id="2.7.7.6"/>
    </reaction>
</comment>
<dbReference type="Pfam" id="PF04997">
    <property type="entry name" value="RNA_pol_Rpb1_1"/>
    <property type="match status" value="1"/>
</dbReference>
<dbReference type="Gene3D" id="4.10.860.120">
    <property type="entry name" value="RNA polymerase II, clamp domain"/>
    <property type="match status" value="1"/>
</dbReference>
<comment type="subcellular location">
    <subcellularLocation>
        <location evidence="1">Nucleus</location>
        <location evidence="1">Nucleolus</location>
    </subcellularLocation>
</comment>
<keyword evidence="10" id="KW-0460">Magnesium</keyword>
<dbReference type="GO" id="GO:0005736">
    <property type="term" value="C:RNA polymerase I complex"/>
    <property type="evidence" value="ECO:0007669"/>
    <property type="project" value="TreeGrafter"/>
</dbReference>
<feature type="compositionally biased region" description="Basic and acidic residues" evidence="16">
    <location>
        <begin position="1421"/>
        <end position="1432"/>
    </location>
</feature>
<keyword evidence="7 15" id="KW-0548">Nucleotidyltransferase</keyword>
<dbReference type="Gene3D" id="1.10.274.100">
    <property type="entry name" value="RNA polymerase Rpb1, domain 3"/>
    <property type="match status" value="1"/>
</dbReference>
<feature type="compositionally biased region" description="Acidic residues" evidence="16">
    <location>
        <begin position="1433"/>
        <end position="1456"/>
    </location>
</feature>
<dbReference type="SUPFAM" id="SSF64484">
    <property type="entry name" value="beta and beta-prime subunits of DNA dependent RNA-polymerase"/>
    <property type="match status" value="1"/>
</dbReference>
<feature type="compositionally biased region" description="Low complexity" evidence="16">
    <location>
        <begin position="1773"/>
        <end position="1784"/>
    </location>
</feature>
<dbReference type="GO" id="GO:0006351">
    <property type="term" value="P:DNA-templated transcription"/>
    <property type="evidence" value="ECO:0007669"/>
    <property type="project" value="InterPro"/>
</dbReference>
<dbReference type="GO" id="GO:0003677">
    <property type="term" value="F:DNA binding"/>
    <property type="evidence" value="ECO:0007669"/>
    <property type="project" value="InterPro"/>
</dbReference>
<feature type="region of interest" description="Disordered" evidence="16">
    <location>
        <begin position="1768"/>
        <end position="1806"/>
    </location>
</feature>
<dbReference type="SMART" id="SM00663">
    <property type="entry name" value="RPOLA_N"/>
    <property type="match status" value="1"/>
</dbReference>
<evidence type="ECO:0000256" key="1">
    <source>
        <dbReference type="ARBA" id="ARBA00004604"/>
    </source>
</evidence>
<dbReference type="Gene3D" id="3.30.70.2850">
    <property type="match status" value="1"/>
</dbReference>
<comment type="caution">
    <text evidence="20">The sequence shown here is derived from an EMBL/GenBank/DDBJ whole genome shotgun (WGS) entry which is preliminary data.</text>
</comment>
<dbReference type="InterPro" id="IPR006592">
    <property type="entry name" value="RNA_pol_N"/>
</dbReference>